<evidence type="ECO:0000313" key="2">
    <source>
        <dbReference type="Proteomes" id="UP000184512"/>
    </source>
</evidence>
<accession>A0A1M6KQ60</accession>
<proteinExistence type="predicted"/>
<gene>
    <name evidence="1" type="ORF">SAMN02745244_02882</name>
</gene>
<keyword evidence="2" id="KW-1185">Reference proteome</keyword>
<organism evidence="1 2">
    <name type="scientific">Tessaracoccus bendigoensis DSM 12906</name>
    <dbReference type="NCBI Taxonomy" id="1123357"/>
    <lineage>
        <taxon>Bacteria</taxon>
        <taxon>Bacillati</taxon>
        <taxon>Actinomycetota</taxon>
        <taxon>Actinomycetes</taxon>
        <taxon>Propionibacteriales</taxon>
        <taxon>Propionibacteriaceae</taxon>
        <taxon>Tessaracoccus</taxon>
    </lineage>
</organism>
<dbReference type="EMBL" id="FQZG01000062">
    <property type="protein sequence ID" value="SHJ61061.1"/>
    <property type="molecule type" value="Genomic_DNA"/>
</dbReference>
<dbReference type="AlphaFoldDB" id="A0A1M6KQ60"/>
<dbReference type="Proteomes" id="UP000184512">
    <property type="component" value="Unassembled WGS sequence"/>
</dbReference>
<dbReference type="RefSeq" id="WP_073189529.1">
    <property type="nucleotide sequence ID" value="NZ_FQZG01000062.1"/>
</dbReference>
<protein>
    <submittedName>
        <fullName evidence="1">CRISPR-associated protein (Cas_Cmr3)</fullName>
    </submittedName>
</protein>
<dbReference type="STRING" id="1123357.SAMN02745244_02882"/>
<dbReference type="OrthoDB" id="3666789at2"/>
<name>A0A1M6KQ60_9ACTN</name>
<reference evidence="2" key="1">
    <citation type="submission" date="2016-11" db="EMBL/GenBank/DDBJ databases">
        <authorList>
            <person name="Varghese N."/>
            <person name="Submissions S."/>
        </authorList>
    </citation>
    <scope>NUCLEOTIDE SEQUENCE [LARGE SCALE GENOMIC DNA]</scope>
    <source>
        <strain evidence="2">DSM 12906</strain>
    </source>
</reference>
<evidence type="ECO:0000313" key="1">
    <source>
        <dbReference type="EMBL" id="SHJ61061.1"/>
    </source>
</evidence>
<sequence>MADYELALCFETAFSVGVGNASLYHTATARVIPGATLRGALAATWWRRPDADQMAFVELFDDDLLVTAAYPPDAMLRTAATFVCKYMTKPECGQVVVDEAVWEAAECGTAPHECWVCDGPLRLESGWVSLPEAKRRGRVQLDTQETAQDGALFSREYIPVGNGAYVATIQTTKPVDWLEGATVRVGHGRSQDLGRATIRVTEMHEGQEDWPETDRPLALHLTSPAVITDEWGASSVDYRDLEAELRRVSLEEVKLRERQRWLRSELITGWHGQSALPKQPEWGLAAGSTFVVEGLSRAGWSRLRRGIGWRRAEGYGQVALSPLEPKAHPPERISFEDWRRLSAPLRKQQAIWDQLRRLLVETIGSFAKSDEVDETAVANAVERMKPMRAVGAGLLKPHVATILSLPKPDLEILSRHLSAPRGDDQRWA</sequence>